<proteinExistence type="predicted"/>
<dbReference type="RefSeq" id="XP_001015095.2">
    <property type="nucleotide sequence ID" value="XM_001015095.3"/>
</dbReference>
<keyword evidence="3" id="KW-0808">Transferase</keyword>
<dbReference type="CDD" id="cd05123">
    <property type="entry name" value="STKc_AGC"/>
    <property type="match status" value="1"/>
</dbReference>
<feature type="compositionally biased region" description="Basic and acidic residues" evidence="8">
    <location>
        <begin position="436"/>
        <end position="446"/>
    </location>
</feature>
<dbReference type="Gene3D" id="3.30.200.20">
    <property type="entry name" value="Phosphorylase Kinase, domain 1"/>
    <property type="match status" value="1"/>
</dbReference>
<feature type="compositionally biased region" description="Polar residues" evidence="8">
    <location>
        <begin position="425"/>
        <end position="435"/>
    </location>
</feature>
<dbReference type="AlphaFoldDB" id="Q23EA3"/>
<evidence type="ECO:0000256" key="2">
    <source>
        <dbReference type="ARBA" id="ARBA00022553"/>
    </source>
</evidence>
<dbReference type="PROSITE" id="PS50011">
    <property type="entry name" value="PROTEIN_KINASE_DOM"/>
    <property type="match status" value="1"/>
</dbReference>
<feature type="compositionally biased region" description="Low complexity" evidence="8">
    <location>
        <begin position="675"/>
        <end position="690"/>
    </location>
</feature>
<dbReference type="GO" id="GO:0005524">
    <property type="term" value="F:ATP binding"/>
    <property type="evidence" value="ECO:0007669"/>
    <property type="project" value="UniProtKB-UniRule"/>
</dbReference>
<feature type="compositionally biased region" description="Basic and acidic residues" evidence="8">
    <location>
        <begin position="413"/>
        <end position="424"/>
    </location>
</feature>
<accession>Q23EA3</accession>
<dbReference type="Pfam" id="PF00069">
    <property type="entry name" value="Pkinase"/>
    <property type="match status" value="2"/>
</dbReference>
<dbReference type="HOGENOM" id="CLU_391555_0_0_1"/>
<feature type="domain" description="Protein kinase" evidence="9">
    <location>
        <begin position="35"/>
        <end position="367"/>
    </location>
</feature>
<keyword evidence="5 10" id="KW-0418">Kinase</keyword>
<dbReference type="Gene3D" id="1.10.510.10">
    <property type="entry name" value="Transferase(Phosphotransferase) domain 1"/>
    <property type="match status" value="1"/>
</dbReference>
<dbReference type="InterPro" id="IPR000719">
    <property type="entry name" value="Prot_kinase_dom"/>
</dbReference>
<keyword evidence="1" id="KW-0723">Serine/threonine-protein kinase</keyword>
<feature type="binding site" evidence="7">
    <location>
        <position position="65"/>
    </location>
    <ligand>
        <name>ATP</name>
        <dbReference type="ChEBI" id="CHEBI:30616"/>
    </ligand>
</feature>
<keyword evidence="4 7" id="KW-0547">Nucleotide-binding</keyword>
<dbReference type="InterPro" id="IPR008271">
    <property type="entry name" value="Ser/Thr_kinase_AS"/>
</dbReference>
<dbReference type="eggNOG" id="KOG0606">
    <property type="taxonomic scope" value="Eukaryota"/>
</dbReference>
<dbReference type="InParanoid" id="Q23EA3"/>
<dbReference type="InterPro" id="IPR045270">
    <property type="entry name" value="STKc_AGC"/>
</dbReference>
<protein>
    <submittedName>
        <fullName evidence="10">Serine/Threonine kinase domain protein</fullName>
    </submittedName>
</protein>
<feature type="compositionally biased region" description="Polar residues" evidence="8">
    <location>
        <begin position="614"/>
        <end position="627"/>
    </location>
</feature>
<evidence type="ECO:0000313" key="10">
    <source>
        <dbReference type="EMBL" id="EAR94850.2"/>
    </source>
</evidence>
<keyword evidence="6 7" id="KW-0067">ATP-binding</keyword>
<dbReference type="EMBL" id="GG662649">
    <property type="protein sequence ID" value="EAR94850.2"/>
    <property type="molecule type" value="Genomic_DNA"/>
</dbReference>
<evidence type="ECO:0000313" key="11">
    <source>
        <dbReference type="Proteomes" id="UP000009168"/>
    </source>
</evidence>
<keyword evidence="11" id="KW-1185">Reference proteome</keyword>
<evidence type="ECO:0000259" key="9">
    <source>
        <dbReference type="PROSITE" id="PS50011"/>
    </source>
</evidence>
<feature type="region of interest" description="Disordered" evidence="8">
    <location>
        <begin position="524"/>
        <end position="546"/>
    </location>
</feature>
<dbReference type="SMART" id="SM00220">
    <property type="entry name" value="S_TKc"/>
    <property type="match status" value="1"/>
</dbReference>
<dbReference type="SUPFAM" id="SSF56112">
    <property type="entry name" value="Protein kinase-like (PK-like)"/>
    <property type="match status" value="1"/>
</dbReference>
<dbReference type="PANTHER" id="PTHR24351">
    <property type="entry name" value="RIBOSOMAL PROTEIN S6 KINASE"/>
    <property type="match status" value="1"/>
</dbReference>
<organism evidence="10 11">
    <name type="scientific">Tetrahymena thermophila (strain SB210)</name>
    <dbReference type="NCBI Taxonomy" id="312017"/>
    <lineage>
        <taxon>Eukaryota</taxon>
        <taxon>Sar</taxon>
        <taxon>Alveolata</taxon>
        <taxon>Ciliophora</taxon>
        <taxon>Intramacronucleata</taxon>
        <taxon>Oligohymenophorea</taxon>
        <taxon>Hymenostomatida</taxon>
        <taxon>Tetrahymenina</taxon>
        <taxon>Tetrahymenidae</taxon>
        <taxon>Tetrahymena</taxon>
    </lineage>
</organism>
<dbReference type="PROSITE" id="PS00107">
    <property type="entry name" value="PROTEIN_KINASE_ATP"/>
    <property type="match status" value="1"/>
</dbReference>
<evidence type="ECO:0000256" key="6">
    <source>
        <dbReference type="ARBA" id="ARBA00022840"/>
    </source>
</evidence>
<name>Q23EA3_TETTS</name>
<evidence type="ECO:0000256" key="7">
    <source>
        <dbReference type="PROSITE-ProRule" id="PRU10141"/>
    </source>
</evidence>
<dbReference type="InterPro" id="IPR017441">
    <property type="entry name" value="Protein_kinase_ATP_BS"/>
</dbReference>
<feature type="region of interest" description="Disordered" evidence="8">
    <location>
        <begin position="413"/>
        <end position="448"/>
    </location>
</feature>
<reference evidence="11" key="1">
    <citation type="journal article" date="2006" name="PLoS Biol.">
        <title>Macronuclear genome sequence of the ciliate Tetrahymena thermophila, a model eukaryote.</title>
        <authorList>
            <person name="Eisen J.A."/>
            <person name="Coyne R.S."/>
            <person name="Wu M."/>
            <person name="Wu D."/>
            <person name="Thiagarajan M."/>
            <person name="Wortman J.R."/>
            <person name="Badger J.H."/>
            <person name="Ren Q."/>
            <person name="Amedeo P."/>
            <person name="Jones K.M."/>
            <person name="Tallon L.J."/>
            <person name="Delcher A.L."/>
            <person name="Salzberg S.L."/>
            <person name="Silva J.C."/>
            <person name="Haas B.J."/>
            <person name="Majoros W.H."/>
            <person name="Farzad M."/>
            <person name="Carlton J.M."/>
            <person name="Smith R.K. Jr."/>
            <person name="Garg J."/>
            <person name="Pearlman R.E."/>
            <person name="Karrer K.M."/>
            <person name="Sun L."/>
            <person name="Manning G."/>
            <person name="Elde N.C."/>
            <person name="Turkewitz A.P."/>
            <person name="Asai D.J."/>
            <person name="Wilkes D.E."/>
            <person name="Wang Y."/>
            <person name="Cai H."/>
            <person name="Collins K."/>
            <person name="Stewart B.A."/>
            <person name="Lee S.R."/>
            <person name="Wilamowska K."/>
            <person name="Weinberg Z."/>
            <person name="Ruzzo W.L."/>
            <person name="Wloga D."/>
            <person name="Gaertig J."/>
            <person name="Frankel J."/>
            <person name="Tsao C.-C."/>
            <person name="Gorovsky M.A."/>
            <person name="Keeling P.J."/>
            <person name="Waller R.F."/>
            <person name="Patron N.J."/>
            <person name="Cherry J.M."/>
            <person name="Stover N.A."/>
            <person name="Krieger C.J."/>
            <person name="del Toro C."/>
            <person name="Ryder H.F."/>
            <person name="Williamson S.C."/>
            <person name="Barbeau R.A."/>
            <person name="Hamilton E.P."/>
            <person name="Orias E."/>
        </authorList>
    </citation>
    <scope>NUCLEOTIDE SEQUENCE [LARGE SCALE GENOMIC DNA]</scope>
    <source>
        <strain evidence="11">SB210</strain>
    </source>
</reference>
<feature type="region of interest" description="Disordered" evidence="8">
    <location>
        <begin position="614"/>
        <end position="654"/>
    </location>
</feature>
<keyword evidence="2" id="KW-0597">Phosphoprotein</keyword>
<evidence type="ECO:0000256" key="5">
    <source>
        <dbReference type="ARBA" id="ARBA00022777"/>
    </source>
</evidence>
<gene>
    <name evidence="10" type="ORF">TTHERM_00717760</name>
</gene>
<dbReference type="KEGG" id="tet:TTHERM_00717760"/>
<feature type="compositionally biased region" description="Polar residues" evidence="8">
    <location>
        <begin position="532"/>
        <end position="546"/>
    </location>
</feature>
<evidence type="ECO:0000256" key="3">
    <source>
        <dbReference type="ARBA" id="ARBA00022679"/>
    </source>
</evidence>
<sequence>MGNICKKTSFIGYNDNYQKITINDFECSKKQVGREWVEEIIGQGGFGVVKRVRKKGEQGPTYAMKMMEKYQVSKKNNIQTTLNEMFILRDIQHPFLINMKWAFHDETYLYLVMEELKGYDLHFHLVNFKLKDDLMLKQKYFDLEQKKVQLERIKKNTPDTSKGAADNKKIEVDPSCFTENQARFIIAQLCLALNYLHNNKIIHKDIKPANIIFEDDGYLRVTDLGISKKFRPNNNVDISGTPGYIAPEVLCRQNHNYAVDYYAVGVICYELMLTKKPYENDKPEKDNYNKELLKNILQSQIEVVPYKPGQKPGQIDTTNPINGITKVVAPQDWSNEGIDFMNQCLQRQPTKRIGYDNIEKVLEHNWFRDIDFDRLAAKKYKNIPFNQSHIQRSIKRSKLFKFLQEQIQKYDEDIERENQKKNDVDSPTETNGSDYSQDREEKESKAQKQIQQLRLQQLYKNQQQDIQNQQQEQQRKLLEQQMEEQDKMNQKKLQNIQHFFKQYYFDRERYEKEVKYLEQERRKLEQGKKVKSNQNLSDFQSNSPKRSQVLYGKQNINNDTNDNNIDDKIDFPDIIYEKKSQEINYNQYINQSTFNQQVANPRQSIINLQQVSNNPNLSFTTQPDSQASSRRLNDSSRSDVNNTSFLSRSRNNQDQRQIEMQNQMISSKSPQIDPNQIHINTNPQNNNGQNKIQSRNIFQANLSSIADKNQYFNQ</sequence>
<evidence type="ECO:0000256" key="1">
    <source>
        <dbReference type="ARBA" id="ARBA00022527"/>
    </source>
</evidence>
<evidence type="ECO:0000256" key="8">
    <source>
        <dbReference type="SAM" id="MobiDB-lite"/>
    </source>
</evidence>
<dbReference type="GeneID" id="7839535"/>
<dbReference type="GO" id="GO:0004674">
    <property type="term" value="F:protein serine/threonine kinase activity"/>
    <property type="evidence" value="ECO:0007669"/>
    <property type="project" value="UniProtKB-KW"/>
</dbReference>
<dbReference type="Proteomes" id="UP000009168">
    <property type="component" value="Unassembled WGS sequence"/>
</dbReference>
<feature type="region of interest" description="Disordered" evidence="8">
    <location>
        <begin position="666"/>
        <end position="690"/>
    </location>
</feature>
<dbReference type="PROSITE" id="PS00108">
    <property type="entry name" value="PROTEIN_KINASE_ST"/>
    <property type="match status" value="1"/>
</dbReference>
<dbReference type="InterPro" id="IPR011009">
    <property type="entry name" value="Kinase-like_dom_sf"/>
</dbReference>
<evidence type="ECO:0000256" key="4">
    <source>
        <dbReference type="ARBA" id="ARBA00022741"/>
    </source>
</evidence>